<keyword evidence="7" id="KW-0472">Membrane</keyword>
<dbReference type="EMBL" id="QXVO01000009">
    <property type="protein sequence ID" value="RIO46492.1"/>
    <property type="molecule type" value="Genomic_DNA"/>
</dbReference>
<comment type="caution">
    <text evidence="8">The sequence shown here is derived from an EMBL/GenBank/DDBJ whole genome shotgun (WGS) entry which is preliminary data.</text>
</comment>
<dbReference type="RefSeq" id="WP_039646212.1">
    <property type="nucleotide sequence ID" value="NZ_CP008747.1"/>
</dbReference>
<accession>A0A0A8HQP7</accession>
<evidence type="ECO:0000256" key="3">
    <source>
        <dbReference type="ARBA" id="ARBA00022475"/>
    </source>
</evidence>
<dbReference type="Proteomes" id="UP000285625">
    <property type="component" value="Unassembled WGS sequence"/>
</dbReference>
<evidence type="ECO:0000256" key="5">
    <source>
        <dbReference type="ARBA" id="ARBA00022989"/>
    </source>
</evidence>
<sequence>MHSKKQPILIYLTLFLSTTLIGSILLYLPWTGQKPISFLDAMYIATSAFTVTGLATVDITKQFNLLGDIVIMTLIQIGGMGIVTVSMLALKFTQKSLTVRENILFQLELNTEDARNYTFFLKSILLFNVVFEGLGTFILSFVFVPQYGWDRGIFISLFTSISSLNNAGFSLFSDNLISYATNPIVNLTVALLIIFGGLGYIVLLDLVTLKRGRRLQFHSKITILLTILLITVGAFCFWILEMNGVLKSMTLPQQIQASLFQSITTRTAGFNTVDMSHLAPGTMLLMMLLMFIGAGPMSAAGGIKVTTFALVIAFVITILKGHQHTQIFNRTIVRKQMEKALAIAISASGFVILIILLISIAQPNLNFEDLAFEVVSAFGTVGLSTGISTEYNGICKMLIILTMIAGKIGVLTLLSVIQTPTRETFHYAKGQLYL</sequence>
<dbReference type="PANTHER" id="PTHR32024">
    <property type="entry name" value="TRK SYSTEM POTASSIUM UPTAKE PROTEIN TRKG-RELATED"/>
    <property type="match status" value="1"/>
</dbReference>
<dbReference type="HOGENOM" id="CLU_026429_0_1_9"/>
<evidence type="ECO:0000256" key="1">
    <source>
        <dbReference type="ARBA" id="ARBA00004651"/>
    </source>
</evidence>
<dbReference type="STRING" id="1284.SHYC_08555"/>
<dbReference type="GeneID" id="41073492"/>
<evidence type="ECO:0000256" key="6">
    <source>
        <dbReference type="ARBA" id="ARBA00023065"/>
    </source>
</evidence>
<keyword evidence="2" id="KW-0813">Transport</keyword>
<dbReference type="AlphaFoldDB" id="A0A0A8HQP7"/>
<keyword evidence="3" id="KW-1003">Cell membrane</keyword>
<dbReference type="PANTHER" id="PTHR32024:SF1">
    <property type="entry name" value="KTR SYSTEM POTASSIUM UPTAKE PROTEIN B"/>
    <property type="match status" value="1"/>
</dbReference>
<gene>
    <name evidence="8" type="ORF">BUZ57_04130</name>
</gene>
<dbReference type="GO" id="GO:0008324">
    <property type="term" value="F:monoatomic cation transmembrane transporter activity"/>
    <property type="evidence" value="ECO:0007669"/>
    <property type="project" value="InterPro"/>
</dbReference>
<evidence type="ECO:0000256" key="4">
    <source>
        <dbReference type="ARBA" id="ARBA00022692"/>
    </source>
</evidence>
<keyword evidence="5" id="KW-1133">Transmembrane helix</keyword>
<dbReference type="GO" id="GO:0005886">
    <property type="term" value="C:plasma membrane"/>
    <property type="evidence" value="ECO:0007669"/>
    <property type="project" value="UniProtKB-SubCell"/>
</dbReference>
<proteinExistence type="predicted"/>
<keyword evidence="6" id="KW-0406">Ion transport</keyword>
<evidence type="ECO:0000256" key="2">
    <source>
        <dbReference type="ARBA" id="ARBA00022448"/>
    </source>
</evidence>
<dbReference type="GO" id="GO:0030001">
    <property type="term" value="P:metal ion transport"/>
    <property type="evidence" value="ECO:0007669"/>
    <property type="project" value="UniProtKB-ARBA"/>
</dbReference>
<comment type="subcellular location">
    <subcellularLocation>
        <location evidence="1">Cell membrane</location>
        <topology evidence="1">Multi-pass membrane protein</topology>
    </subcellularLocation>
</comment>
<protein>
    <submittedName>
        <fullName evidence="8">TrkH family potassium uptake protein</fullName>
    </submittedName>
</protein>
<name>A0A0A8HQP7_STAHY</name>
<evidence type="ECO:0000313" key="9">
    <source>
        <dbReference type="Proteomes" id="UP000285625"/>
    </source>
</evidence>
<keyword evidence="4" id="KW-0812">Transmembrane</keyword>
<organism evidence="8 9">
    <name type="scientific">Staphylococcus hyicus</name>
    <dbReference type="NCBI Taxonomy" id="1284"/>
    <lineage>
        <taxon>Bacteria</taxon>
        <taxon>Bacillati</taxon>
        <taxon>Bacillota</taxon>
        <taxon>Bacilli</taxon>
        <taxon>Bacillales</taxon>
        <taxon>Staphylococcaceae</taxon>
        <taxon>Staphylococcus</taxon>
    </lineage>
</organism>
<reference evidence="8 9" key="1">
    <citation type="journal article" date="2016" name="Front. Microbiol.">
        <title>Comprehensive Phylogenetic Analysis of Bovine Non-aureus Staphylococci Species Based on Whole-Genome Sequencing.</title>
        <authorList>
            <person name="Naushad S."/>
            <person name="Barkema H.W."/>
            <person name="Luby C."/>
            <person name="Condas L.A."/>
            <person name="Nobrega D.B."/>
            <person name="Carson D.A."/>
            <person name="De Buck J."/>
        </authorList>
    </citation>
    <scope>NUCLEOTIDE SEQUENCE [LARGE SCALE GENOMIC DNA]</scope>
    <source>
        <strain evidence="8 9">SNUC 5959</strain>
    </source>
</reference>
<dbReference type="Pfam" id="PF02386">
    <property type="entry name" value="TrkH"/>
    <property type="match status" value="1"/>
</dbReference>
<dbReference type="InterPro" id="IPR003445">
    <property type="entry name" value="Cat_transpt"/>
</dbReference>
<dbReference type="KEGG" id="shu:SHYC_08555"/>
<evidence type="ECO:0000313" key="8">
    <source>
        <dbReference type="EMBL" id="RIO46492.1"/>
    </source>
</evidence>
<evidence type="ECO:0000256" key="7">
    <source>
        <dbReference type="ARBA" id="ARBA00023136"/>
    </source>
</evidence>